<evidence type="ECO:0000256" key="2">
    <source>
        <dbReference type="ARBA" id="ARBA00023125"/>
    </source>
</evidence>
<evidence type="ECO:0000256" key="3">
    <source>
        <dbReference type="ARBA" id="ARBA00023163"/>
    </source>
</evidence>
<dbReference type="Gene3D" id="4.10.240.10">
    <property type="entry name" value="Zn(2)-C6 fungal-type DNA-binding domain"/>
    <property type="match status" value="1"/>
</dbReference>
<keyword evidence="8" id="KW-1185">Reference proteome</keyword>
<evidence type="ECO:0000256" key="1">
    <source>
        <dbReference type="ARBA" id="ARBA00023015"/>
    </source>
</evidence>
<dbReference type="GO" id="GO:0008270">
    <property type="term" value="F:zinc ion binding"/>
    <property type="evidence" value="ECO:0007669"/>
    <property type="project" value="InterPro"/>
</dbReference>
<evidence type="ECO:0000313" key="8">
    <source>
        <dbReference type="Proteomes" id="UP000006564"/>
    </source>
</evidence>
<dbReference type="InterPro" id="IPR003692">
    <property type="entry name" value="Hydantoinase_B"/>
</dbReference>
<dbReference type="InterPro" id="IPR001138">
    <property type="entry name" value="Zn2Cys6_DnaBD"/>
</dbReference>
<dbReference type="Pfam" id="PF19278">
    <property type="entry name" value="Hydant_A_C"/>
    <property type="match status" value="1"/>
</dbReference>
<keyword evidence="1" id="KW-0805">Transcription regulation</keyword>
<keyword evidence="4" id="KW-0539">Nucleus</keyword>
<dbReference type="Pfam" id="PF00172">
    <property type="entry name" value="Zn_clus"/>
    <property type="match status" value="1"/>
</dbReference>
<dbReference type="GO" id="GO:0003677">
    <property type="term" value="F:DNA binding"/>
    <property type="evidence" value="ECO:0007669"/>
    <property type="project" value="UniProtKB-KW"/>
</dbReference>
<keyword evidence="2" id="KW-0238">DNA-binding</keyword>
<dbReference type="GO" id="GO:0009893">
    <property type="term" value="P:positive regulation of metabolic process"/>
    <property type="evidence" value="ECO:0007669"/>
    <property type="project" value="UniProtKB-ARBA"/>
</dbReference>
<dbReference type="Proteomes" id="UP000006564">
    <property type="component" value="Chromosome 1"/>
</dbReference>
<dbReference type="VEuPathDB" id="FungiDB:AO090005000015"/>
<gene>
    <name evidence="7" type="ORF">AO090005000015</name>
</gene>
<dbReference type="CDD" id="cd00067">
    <property type="entry name" value="GAL4"/>
    <property type="match status" value="1"/>
</dbReference>
<dbReference type="SUPFAM" id="SSF57701">
    <property type="entry name" value="Zn2/Cys6 DNA-binding domain"/>
    <property type="match status" value="1"/>
</dbReference>
<dbReference type="HOGENOM" id="CLU_003615_0_0_1"/>
<dbReference type="STRING" id="510516.Q2UTH5"/>
<dbReference type="PANTHER" id="PTHR11365:SF2">
    <property type="entry name" value="5-OXOPROLINASE"/>
    <property type="match status" value="1"/>
</dbReference>
<dbReference type="InterPro" id="IPR049517">
    <property type="entry name" value="ACX-like_C"/>
</dbReference>
<dbReference type="PANTHER" id="PTHR11365">
    <property type="entry name" value="5-OXOPROLINASE RELATED"/>
    <property type="match status" value="1"/>
</dbReference>
<organism evidence="7 8">
    <name type="scientific">Aspergillus oryzae (strain ATCC 42149 / RIB 40)</name>
    <name type="common">Yellow koji mold</name>
    <dbReference type="NCBI Taxonomy" id="510516"/>
    <lineage>
        <taxon>Eukaryota</taxon>
        <taxon>Fungi</taxon>
        <taxon>Dikarya</taxon>
        <taxon>Ascomycota</taxon>
        <taxon>Pezizomycotina</taxon>
        <taxon>Eurotiomycetes</taxon>
        <taxon>Eurotiomycetidae</taxon>
        <taxon>Eurotiales</taxon>
        <taxon>Aspergillaceae</taxon>
        <taxon>Aspergillus</taxon>
        <taxon>Aspergillus subgen. Circumdati</taxon>
    </lineage>
</organism>
<evidence type="ECO:0000256" key="4">
    <source>
        <dbReference type="ARBA" id="ARBA00023242"/>
    </source>
</evidence>
<dbReference type="KEGG" id="aor:AO090005000015"/>
<proteinExistence type="predicted"/>
<dbReference type="Pfam" id="PF02538">
    <property type="entry name" value="Hydantoinase_B"/>
    <property type="match status" value="1"/>
</dbReference>
<keyword evidence="3" id="KW-0804">Transcription</keyword>
<evidence type="ECO:0000256" key="5">
    <source>
        <dbReference type="SAM" id="MobiDB-lite"/>
    </source>
</evidence>
<dbReference type="SMART" id="SM00066">
    <property type="entry name" value="GAL4"/>
    <property type="match status" value="1"/>
</dbReference>
<evidence type="ECO:0000259" key="6">
    <source>
        <dbReference type="PROSITE" id="PS50048"/>
    </source>
</evidence>
<dbReference type="GO" id="GO:0006749">
    <property type="term" value="P:glutathione metabolic process"/>
    <property type="evidence" value="ECO:0007669"/>
    <property type="project" value="TreeGrafter"/>
</dbReference>
<evidence type="ECO:0000313" key="7">
    <source>
        <dbReference type="EMBL" id="BAE55140.1"/>
    </source>
</evidence>
<feature type="compositionally biased region" description="Polar residues" evidence="5">
    <location>
        <begin position="86"/>
        <end position="100"/>
    </location>
</feature>
<name>Q2UTH5_ASPOR</name>
<sequence length="1587" mass="175017">MYQTKGPRPAEKRIRRAAAACYRCHARKVRCDASILGYPCTNCVLDGRTDCTLRPNATTRFKNLKQSQRRNTVQGLVKPNEEEHTTLNSSGEPCETTPQSAMLPRASGFPELLESPRQTETIYEYTGPTVDLNALSLLPMSDVHILVTGGCLDMPPKSAMDVFLMKYFLLVHPTPTTHRKSPSLYFKPCFFRAAQYVPYSIMWPRDLKLTMDMMLQFVPVEVIQQCGFNDACEARRTFYHRAKMLYDTNFESDPLARAQGALLLTFHTTAEDPQATMTWNMCAIHNATATGLGLHPSLQDPNRCAKKRLWWSIFVRDRFLWLGRHRRPQFTSANFSLNIDYLQEEEMTNEIIMSPFYEPNVKRLLLKVFQAQCRLAVILTDVITISFSASDGDAPRLSLQELDIYLTRIKQLRAGLAQWEETVYSPLHHTGIAEPGTVGIIINLTALHYQTARMVLGNYETLLVESHLDMIQDRSASILLPVAKELKDAVFQLTQKLGYFSSRNLTEHIPLSVLAYCGTPMVLAATDVKLSMSYSDMIDRKRTLDKCSEVIDQSRRVYDVTELFSQGTNQILHLAYAITKNLLLESNVPETGASLLEDSKCLEGSELEMKGRDKLLSPAFKRLRIRGWAEAFLKYPRAYLLISTCIDSSLATGRLPRNELLPPIIRDTAYVILGLPKLPWTIRLATGATSVPTEESVQKDQRRLRGRPESVSLNDTWYLSLLQNVDADPSLFDACALDGGSRNGNVETTIKYLTDDNHATGSPLGCSVYNRKYSSGSSHGEKHKLRAYCIERKELGRENCLFTQSCLARYIGRIKHRRADETIVSGGAPETHQLGGTTSISATSIITRANYSLDSLVDCARSNETMEPLNNIQACRFLSMGYDGSETSIMIPDAKEAFVKAHHQQFGFTPVDRVVYVDTIRVRAIGCSVFHEIPSSPQVKYPLNSKSATTTATPSSRVSTYFSSVGWVDTPVYHLDALSEGIQIQGPAMVIDKTQTIVMSPDSKATIAQDLLILDVDSPSPKSTSPEGIDPVQLSIFRHRFMGVAEQMGRVLQNVSTSANIKERLDFTCAIFTPEGDLVANAPHVPAMIGSMAFAVRSQIAEWQGRLQDGDVLLSNTPAYGGVHLPDLTVITPVFGSAGKDIVFWAASRGHHADVGGILPGSMPPMSKLLSEEGAIFNSHLLVRAGHFDEEELRRVLCVEPARFPGSSGSRRFQDNVTDLKAQVAANHCGARLMRRLIEEYSFPVVQVYMGAIQDSAELAVRNLLKRLEHERSGEDISAVDYMDDGTPNQLKVTINPTDGSAIFDFTGTGPEVYGNWNAPIAICNSAVIFALRCMVNSDIPLNHGCIKPVQIIIPDGSLLRPSAEAAVCAGNVLTSQRIVDVIFKSFKVCAASQGCMNNLTFGNDGENGFGYYETIAGGSGAGPSWAGTGGVHTNMTNTRITDPESLERRYPVALRRFSLRRGSGGAGMYPGGDGVIRDIELRLPMSVSILSERRSFAPYGMAGGEDGQRGKNTWITKAGRCINVGGKGSIRVQPGDRFVIETPGGGGYGPPGELVWSERDESIVMPTFIPVANGSVAANRTLAEQV</sequence>
<protein>
    <submittedName>
        <fullName evidence="7">DNA, SC005</fullName>
    </submittedName>
</protein>
<dbReference type="InterPro" id="IPR045079">
    <property type="entry name" value="Oxoprolinase-like"/>
</dbReference>
<feature type="region of interest" description="Disordered" evidence="5">
    <location>
        <begin position="81"/>
        <end position="101"/>
    </location>
</feature>
<dbReference type="CDD" id="cd12148">
    <property type="entry name" value="fungal_TF_MHR"/>
    <property type="match status" value="1"/>
</dbReference>
<dbReference type="RefSeq" id="XP_023088776.1">
    <property type="nucleotide sequence ID" value="XM_023234306.1"/>
</dbReference>
<dbReference type="PROSITE" id="PS50048">
    <property type="entry name" value="ZN2_CY6_FUNGAL_2"/>
    <property type="match status" value="1"/>
</dbReference>
<reference evidence="7 8" key="1">
    <citation type="journal article" date="2005" name="Nature">
        <title>Genome sequencing and analysis of Aspergillus oryzae.</title>
        <authorList>
            <person name="Machida M."/>
            <person name="Asai K."/>
            <person name="Sano M."/>
            <person name="Tanaka T."/>
            <person name="Kumagai T."/>
            <person name="Terai G."/>
            <person name="Kusumoto K."/>
            <person name="Arima T."/>
            <person name="Akita O."/>
            <person name="Kashiwagi Y."/>
            <person name="Abe K."/>
            <person name="Gomi K."/>
            <person name="Horiuchi H."/>
            <person name="Kitamoto K."/>
            <person name="Kobayashi T."/>
            <person name="Takeuchi M."/>
            <person name="Denning D.W."/>
            <person name="Galagan J.E."/>
            <person name="Nierman W.C."/>
            <person name="Yu J."/>
            <person name="Archer D.B."/>
            <person name="Bennett J.W."/>
            <person name="Bhatnagar D."/>
            <person name="Cleveland T.E."/>
            <person name="Fedorova N.D."/>
            <person name="Gotoh O."/>
            <person name="Horikawa H."/>
            <person name="Hosoyama A."/>
            <person name="Ichinomiya M."/>
            <person name="Igarashi R."/>
            <person name="Iwashita K."/>
            <person name="Juvvadi P.R."/>
            <person name="Kato M."/>
            <person name="Kato Y."/>
            <person name="Kin T."/>
            <person name="Kokubun A."/>
            <person name="Maeda H."/>
            <person name="Maeyama N."/>
            <person name="Maruyama J."/>
            <person name="Nagasaki H."/>
            <person name="Nakajima T."/>
            <person name="Oda K."/>
            <person name="Okada K."/>
            <person name="Paulsen I."/>
            <person name="Sakamoto K."/>
            <person name="Sawano T."/>
            <person name="Takahashi M."/>
            <person name="Takase K."/>
            <person name="Terabayashi Y."/>
            <person name="Wortman J."/>
            <person name="Yamada O."/>
            <person name="Yamagata Y."/>
            <person name="Anazawa H."/>
            <person name="Hata Y."/>
            <person name="Koide Y."/>
            <person name="Komori T."/>
            <person name="Koyama Y."/>
            <person name="Minetoki T."/>
            <person name="Suharnan S."/>
            <person name="Tanaka A."/>
            <person name="Isono K."/>
            <person name="Kuhara S."/>
            <person name="Ogasawara N."/>
            <person name="Kikuchi H."/>
        </authorList>
    </citation>
    <scope>NUCLEOTIDE SEQUENCE [LARGE SCALE GENOMIC DNA]</scope>
    <source>
        <strain evidence="8">ATCC 42149 / RIB 40</strain>
    </source>
</reference>
<dbReference type="GO" id="GO:0005829">
    <property type="term" value="C:cytosol"/>
    <property type="evidence" value="ECO:0007669"/>
    <property type="project" value="TreeGrafter"/>
</dbReference>
<dbReference type="GO" id="GO:0000981">
    <property type="term" value="F:DNA-binding transcription factor activity, RNA polymerase II-specific"/>
    <property type="evidence" value="ECO:0007669"/>
    <property type="project" value="InterPro"/>
</dbReference>
<accession>Q2UTH5</accession>
<feature type="domain" description="Zn(2)-C6 fungal-type" evidence="6">
    <location>
        <begin position="20"/>
        <end position="53"/>
    </location>
</feature>
<dbReference type="GO" id="GO:0017168">
    <property type="term" value="F:5-oxoprolinase (ATP-hydrolyzing) activity"/>
    <property type="evidence" value="ECO:0007669"/>
    <property type="project" value="TreeGrafter"/>
</dbReference>
<dbReference type="PROSITE" id="PS00463">
    <property type="entry name" value="ZN2_CY6_FUNGAL_1"/>
    <property type="match status" value="1"/>
</dbReference>
<dbReference type="GeneID" id="5989087"/>
<dbReference type="InterPro" id="IPR036864">
    <property type="entry name" value="Zn2-C6_fun-type_DNA-bd_sf"/>
</dbReference>
<dbReference type="EMBL" id="AP007151">
    <property type="protein sequence ID" value="BAE55140.1"/>
    <property type="molecule type" value="Genomic_DNA"/>
</dbReference>